<reference evidence="1" key="3">
    <citation type="journal article" date="2017" name="Nature">
        <title>Genome sequence of the progenitor of the wheat D genome Aegilops tauschii.</title>
        <authorList>
            <person name="Luo M.C."/>
            <person name="Gu Y.Q."/>
            <person name="Puiu D."/>
            <person name="Wang H."/>
            <person name="Twardziok S.O."/>
            <person name="Deal K.R."/>
            <person name="Huo N."/>
            <person name="Zhu T."/>
            <person name="Wang L."/>
            <person name="Wang Y."/>
            <person name="McGuire P.E."/>
            <person name="Liu S."/>
            <person name="Long H."/>
            <person name="Ramasamy R.K."/>
            <person name="Rodriguez J.C."/>
            <person name="Van S.L."/>
            <person name="Yuan L."/>
            <person name="Wang Z."/>
            <person name="Xia Z."/>
            <person name="Xiao L."/>
            <person name="Anderson O.D."/>
            <person name="Ouyang S."/>
            <person name="Liang Y."/>
            <person name="Zimin A.V."/>
            <person name="Pertea G."/>
            <person name="Qi P."/>
            <person name="Bennetzen J.L."/>
            <person name="Dai X."/>
            <person name="Dawson M.W."/>
            <person name="Muller H.G."/>
            <person name="Kugler K."/>
            <person name="Rivarola-Duarte L."/>
            <person name="Spannagl M."/>
            <person name="Mayer K.F.X."/>
            <person name="Lu F.H."/>
            <person name="Bevan M.W."/>
            <person name="Leroy P."/>
            <person name="Li P."/>
            <person name="You F.M."/>
            <person name="Sun Q."/>
            <person name="Liu Z."/>
            <person name="Lyons E."/>
            <person name="Wicker T."/>
            <person name="Salzberg S.L."/>
            <person name="Devos K.M."/>
            <person name="Dvorak J."/>
        </authorList>
    </citation>
    <scope>NUCLEOTIDE SEQUENCE [LARGE SCALE GENOMIC DNA]</scope>
    <source>
        <strain evidence="1">cv. AL8/78</strain>
    </source>
</reference>
<keyword evidence="2" id="KW-1185">Reference proteome</keyword>
<reference evidence="2" key="2">
    <citation type="journal article" date="2017" name="Nat. Plants">
        <title>The Aegilops tauschii genome reveals multiple impacts of transposons.</title>
        <authorList>
            <person name="Zhao G."/>
            <person name="Zou C."/>
            <person name="Li K."/>
            <person name="Wang K."/>
            <person name="Li T."/>
            <person name="Gao L."/>
            <person name="Zhang X."/>
            <person name="Wang H."/>
            <person name="Yang Z."/>
            <person name="Liu X."/>
            <person name="Jiang W."/>
            <person name="Mao L."/>
            <person name="Kong X."/>
            <person name="Jiao Y."/>
            <person name="Jia J."/>
        </authorList>
    </citation>
    <scope>NUCLEOTIDE SEQUENCE [LARGE SCALE GENOMIC DNA]</scope>
    <source>
        <strain evidence="2">cv. AL8/78</strain>
    </source>
</reference>
<name>A0A453JJS4_AEGTS</name>
<evidence type="ECO:0000313" key="1">
    <source>
        <dbReference type="EnsemblPlants" id="AET5Gv20083800.1"/>
    </source>
</evidence>
<reference evidence="1" key="5">
    <citation type="journal article" date="2021" name="G3 (Bethesda)">
        <title>Aegilops tauschii genome assembly Aet v5.0 features greater sequence contiguity and improved annotation.</title>
        <authorList>
            <person name="Wang L."/>
            <person name="Zhu T."/>
            <person name="Rodriguez J.C."/>
            <person name="Deal K.R."/>
            <person name="Dubcovsky J."/>
            <person name="McGuire P.E."/>
            <person name="Lux T."/>
            <person name="Spannagl M."/>
            <person name="Mayer K.F.X."/>
            <person name="Baldrich P."/>
            <person name="Meyers B.C."/>
            <person name="Huo N."/>
            <person name="Gu Y.Q."/>
            <person name="Zhou H."/>
            <person name="Devos K.M."/>
            <person name="Bennetzen J.L."/>
            <person name="Unver T."/>
            <person name="Budak H."/>
            <person name="Gulick P.J."/>
            <person name="Galiba G."/>
            <person name="Kalapos B."/>
            <person name="Nelson D.R."/>
            <person name="Li P."/>
            <person name="You F.M."/>
            <person name="Luo M.C."/>
            <person name="Dvorak J."/>
        </authorList>
    </citation>
    <scope>NUCLEOTIDE SEQUENCE [LARGE SCALE GENOMIC DNA]</scope>
    <source>
        <strain evidence="1">cv. AL8/78</strain>
    </source>
</reference>
<dbReference type="Proteomes" id="UP000015105">
    <property type="component" value="Chromosome 5D"/>
</dbReference>
<dbReference type="EnsemblPlants" id="AET5Gv20083800.1">
    <property type="protein sequence ID" value="AET5Gv20083800.1"/>
    <property type="gene ID" value="AET5Gv20083800"/>
</dbReference>
<organism evidence="1 2">
    <name type="scientific">Aegilops tauschii subsp. strangulata</name>
    <name type="common">Goatgrass</name>
    <dbReference type="NCBI Taxonomy" id="200361"/>
    <lineage>
        <taxon>Eukaryota</taxon>
        <taxon>Viridiplantae</taxon>
        <taxon>Streptophyta</taxon>
        <taxon>Embryophyta</taxon>
        <taxon>Tracheophyta</taxon>
        <taxon>Spermatophyta</taxon>
        <taxon>Magnoliopsida</taxon>
        <taxon>Liliopsida</taxon>
        <taxon>Poales</taxon>
        <taxon>Poaceae</taxon>
        <taxon>BOP clade</taxon>
        <taxon>Pooideae</taxon>
        <taxon>Triticodae</taxon>
        <taxon>Triticeae</taxon>
        <taxon>Triticinae</taxon>
        <taxon>Aegilops</taxon>
    </lineage>
</organism>
<dbReference type="PANTHER" id="PTHR33074:SF138">
    <property type="entry name" value="DUF1618 DOMAIN-CONTAINING PROTEIN"/>
    <property type="match status" value="1"/>
</dbReference>
<proteinExistence type="predicted"/>
<protein>
    <submittedName>
        <fullName evidence="1">Uncharacterized protein</fullName>
    </submittedName>
</protein>
<reference evidence="1" key="4">
    <citation type="submission" date="2019-03" db="UniProtKB">
        <authorList>
            <consortium name="EnsemblPlants"/>
        </authorList>
    </citation>
    <scope>IDENTIFICATION</scope>
</reference>
<accession>A0A453JJS4</accession>
<dbReference type="Gramene" id="AET5Gv20083800.1">
    <property type="protein sequence ID" value="AET5Gv20083800.1"/>
    <property type="gene ID" value="AET5Gv20083800"/>
</dbReference>
<reference evidence="2" key="1">
    <citation type="journal article" date="2014" name="Science">
        <title>Ancient hybridizations among the ancestral genomes of bread wheat.</title>
        <authorList>
            <consortium name="International Wheat Genome Sequencing Consortium,"/>
            <person name="Marcussen T."/>
            <person name="Sandve S.R."/>
            <person name="Heier L."/>
            <person name="Spannagl M."/>
            <person name="Pfeifer M."/>
            <person name="Jakobsen K.S."/>
            <person name="Wulff B.B."/>
            <person name="Steuernagel B."/>
            <person name="Mayer K.F."/>
            <person name="Olsen O.A."/>
        </authorList>
    </citation>
    <scope>NUCLEOTIDE SEQUENCE [LARGE SCALE GENOMIC DNA]</scope>
    <source>
        <strain evidence="2">cv. AL8/78</strain>
    </source>
</reference>
<dbReference type="PANTHER" id="PTHR33074">
    <property type="entry name" value="EXPRESSED PROTEIN-RELATED"/>
    <property type="match status" value="1"/>
</dbReference>
<sequence>NPKKLPSMASGCCVLVDSGAYIDDTNDSTNDSTARDFTTTGNQMMVSLWPAQPPIPSRLSVHCKRMRLGHVFFQEPKILCAVDCFFVLRIAMGRSPPPINITKKMSDYFIYQSASSTGSNSGTLRHGFLLLTWPTSKYEQWLRLRLKGAPPCRSSIFLVGSHLQLPA</sequence>
<dbReference type="AlphaFoldDB" id="A0A453JJS4"/>
<evidence type="ECO:0000313" key="2">
    <source>
        <dbReference type="Proteomes" id="UP000015105"/>
    </source>
</evidence>